<dbReference type="PROSITE" id="PS50005">
    <property type="entry name" value="TPR"/>
    <property type="match status" value="3"/>
</dbReference>
<dbReference type="Pfam" id="PF13181">
    <property type="entry name" value="TPR_8"/>
    <property type="match status" value="1"/>
</dbReference>
<dbReference type="EMBL" id="JAENIM010000047">
    <property type="protein sequence ID" value="MBK1792711.1"/>
    <property type="molecule type" value="Genomic_DNA"/>
</dbReference>
<dbReference type="AlphaFoldDB" id="A0A8J7MFU9"/>
<evidence type="ECO:0000256" key="5">
    <source>
        <dbReference type="SAM" id="Phobius"/>
    </source>
</evidence>
<keyword evidence="5" id="KW-1133">Transmembrane helix</keyword>
<dbReference type="SMART" id="SM00028">
    <property type="entry name" value="TPR"/>
    <property type="match status" value="3"/>
</dbReference>
<evidence type="ECO:0000313" key="7">
    <source>
        <dbReference type="Proteomes" id="UP000624703"/>
    </source>
</evidence>
<keyword evidence="5" id="KW-0472">Membrane</keyword>
<dbReference type="InterPro" id="IPR019734">
    <property type="entry name" value="TPR_rpt"/>
</dbReference>
<evidence type="ECO:0000256" key="3">
    <source>
        <dbReference type="PROSITE-ProRule" id="PRU00339"/>
    </source>
</evidence>
<evidence type="ECO:0000313" key="6">
    <source>
        <dbReference type="EMBL" id="MBK1792711.1"/>
    </source>
</evidence>
<accession>A0A8J7MFU9</accession>
<evidence type="ECO:0000256" key="4">
    <source>
        <dbReference type="SAM" id="MobiDB-lite"/>
    </source>
</evidence>
<protein>
    <submittedName>
        <fullName evidence="6">Tetratricopeptide repeat protein</fullName>
    </submittedName>
</protein>
<dbReference type="Gene3D" id="1.25.40.10">
    <property type="entry name" value="Tetratricopeptide repeat domain"/>
    <property type="match status" value="2"/>
</dbReference>
<feature type="transmembrane region" description="Helical" evidence="5">
    <location>
        <begin position="39"/>
        <end position="56"/>
    </location>
</feature>
<keyword evidence="2 3" id="KW-0802">TPR repeat</keyword>
<dbReference type="InterPro" id="IPR011990">
    <property type="entry name" value="TPR-like_helical_dom_sf"/>
</dbReference>
<dbReference type="Proteomes" id="UP000624703">
    <property type="component" value="Unassembled WGS sequence"/>
</dbReference>
<feature type="repeat" description="TPR" evidence="3">
    <location>
        <begin position="169"/>
        <end position="202"/>
    </location>
</feature>
<dbReference type="PANTHER" id="PTHR44858">
    <property type="entry name" value="TETRATRICOPEPTIDE REPEAT PROTEIN 6"/>
    <property type="match status" value="1"/>
</dbReference>
<proteinExistence type="predicted"/>
<sequence length="287" mass="31701">MKIPVGFFVIRATLPRPAPQLASNLQNITSHRVLLHMRLALYTIIIIGTILLSFDLKQVMDLSHKETEAALEREQKRAEQAAAAQADAHSGGMPDDANHANVSPDTPAPQASMQERIQMALDNAAKAIADSPEDPANYSARAMLYMTIGDNEKALGDLDKALELDSRDLRLLNQRAYLKRNLQQFDSAIEDLNSALEVKPDDIDTKLHRGLAYMDAKKFDLAIADFTVSLEADPSLNLARRPLAQALYESGKKAEAISLLEAYLEALKDEQLRPEAETTLAEWKAAE</sequence>
<keyword evidence="7" id="KW-1185">Reference proteome</keyword>
<feature type="repeat" description="TPR" evidence="3">
    <location>
        <begin position="135"/>
        <end position="168"/>
    </location>
</feature>
<feature type="region of interest" description="Disordered" evidence="4">
    <location>
        <begin position="70"/>
        <end position="111"/>
    </location>
</feature>
<dbReference type="PANTHER" id="PTHR44858:SF1">
    <property type="entry name" value="UDP-N-ACETYLGLUCOSAMINE--PEPTIDE N-ACETYLGLUCOSAMINYLTRANSFERASE SPINDLY-RELATED"/>
    <property type="match status" value="1"/>
</dbReference>
<evidence type="ECO:0000256" key="1">
    <source>
        <dbReference type="ARBA" id="ARBA00022737"/>
    </source>
</evidence>
<comment type="caution">
    <text evidence="6">The sequence shown here is derived from an EMBL/GenBank/DDBJ whole genome shotgun (WGS) entry which is preliminary data.</text>
</comment>
<gene>
    <name evidence="6" type="ORF">JIN82_16225</name>
</gene>
<keyword evidence="1" id="KW-0677">Repeat</keyword>
<keyword evidence="5" id="KW-0812">Transmembrane</keyword>
<feature type="compositionally biased region" description="Polar residues" evidence="4">
    <location>
        <begin position="100"/>
        <end position="111"/>
    </location>
</feature>
<name>A0A8J7MFU9_9BACT</name>
<evidence type="ECO:0000256" key="2">
    <source>
        <dbReference type="ARBA" id="ARBA00022803"/>
    </source>
</evidence>
<feature type="repeat" description="TPR" evidence="3">
    <location>
        <begin position="203"/>
        <end position="236"/>
    </location>
</feature>
<dbReference type="RefSeq" id="WP_200312721.1">
    <property type="nucleotide sequence ID" value="NZ_JAENIM010000047.1"/>
</dbReference>
<organism evidence="6 7">
    <name type="scientific">Persicirhabdus sediminis</name>
    <dbReference type="NCBI Taxonomy" id="454144"/>
    <lineage>
        <taxon>Bacteria</taxon>
        <taxon>Pseudomonadati</taxon>
        <taxon>Verrucomicrobiota</taxon>
        <taxon>Verrucomicrobiia</taxon>
        <taxon>Verrucomicrobiales</taxon>
        <taxon>Verrucomicrobiaceae</taxon>
        <taxon>Persicirhabdus</taxon>
    </lineage>
</organism>
<dbReference type="InterPro" id="IPR050498">
    <property type="entry name" value="Ycf3"/>
</dbReference>
<dbReference type="Pfam" id="PF13432">
    <property type="entry name" value="TPR_16"/>
    <property type="match status" value="1"/>
</dbReference>
<feature type="compositionally biased region" description="Basic and acidic residues" evidence="4">
    <location>
        <begin position="70"/>
        <end position="79"/>
    </location>
</feature>
<dbReference type="SUPFAM" id="SSF48452">
    <property type="entry name" value="TPR-like"/>
    <property type="match status" value="1"/>
</dbReference>
<reference evidence="6" key="1">
    <citation type="submission" date="2021-01" db="EMBL/GenBank/DDBJ databases">
        <title>Modified the classification status of verrucomicrobia.</title>
        <authorList>
            <person name="Feng X."/>
        </authorList>
    </citation>
    <scope>NUCLEOTIDE SEQUENCE</scope>
    <source>
        <strain evidence="6">_KCTC 22039</strain>
    </source>
</reference>